<organism evidence="11 12">
    <name type="scientific">Verticillium nonalfalfae</name>
    <dbReference type="NCBI Taxonomy" id="1051616"/>
    <lineage>
        <taxon>Eukaryota</taxon>
        <taxon>Fungi</taxon>
        <taxon>Dikarya</taxon>
        <taxon>Ascomycota</taxon>
        <taxon>Pezizomycotina</taxon>
        <taxon>Sordariomycetes</taxon>
        <taxon>Hypocreomycetidae</taxon>
        <taxon>Glomerellales</taxon>
        <taxon>Plectosphaerellaceae</taxon>
        <taxon>Verticillium</taxon>
    </lineage>
</organism>
<dbReference type="GO" id="GO:0008270">
    <property type="term" value="F:zinc ion binding"/>
    <property type="evidence" value="ECO:0007669"/>
    <property type="project" value="UniProtKB-KW"/>
</dbReference>
<dbReference type="PROSITE" id="PS50157">
    <property type="entry name" value="ZINC_FINGER_C2H2_2"/>
    <property type="match status" value="3"/>
</dbReference>
<evidence type="ECO:0000313" key="12">
    <source>
        <dbReference type="Proteomes" id="UP000267145"/>
    </source>
</evidence>
<dbReference type="SMART" id="SM00355">
    <property type="entry name" value="ZnF_C2H2"/>
    <property type="match status" value="6"/>
</dbReference>
<feature type="region of interest" description="Disordered" evidence="9">
    <location>
        <begin position="130"/>
        <end position="161"/>
    </location>
</feature>
<dbReference type="STRING" id="1051616.A0A3M9Y2A4"/>
<protein>
    <recommendedName>
        <fullName evidence="10">C2H2-type domain-containing protein</fullName>
    </recommendedName>
</protein>
<feature type="domain" description="C2H2-type" evidence="10">
    <location>
        <begin position="649"/>
        <end position="679"/>
    </location>
</feature>
<sequence>MSKALGSYATHDRDSLPSFMGAQPQDLFPSPSQLGPPYHLTRVAGIGSSRPQPFHLPGQDVLTDVNLTPGGGDVPLRGIPKPWNIWKFYDAGADDSPWVPPGIIVPDHRAGQGRHQNSPTALHDAFAPRYSEWRSPGPSECDTLPPGQLPSDSGYESRRTKQSIANASVFEDVDRGHETQSLTGHMDGFDPFAGMSSTPSHTSNSANNHAYMNETCGLSTLRTRGTAHGTVIICPDCGSKLKTKSELNKHKQRHSKPHKCDVSGCSRKEGFSTINDLDRHKRSVHRDTDTSGPRYHCNLAACHNKKKIWPRADNFRSHLKRLHGVQAGDDDLTQYLIPSQQQDVGSLAEGMDVSDSTIESFRFTPYDQAMPPSMWVNHQSQDLEMTHLVVDSTSPRTELDIPDASPASRGFSGLGEPNTGHSVRELPLDLMQGGNPQRRGMNCRKHLNLTQRRMSSNSNSSDATTPPETTLAPHLLMAGRLRYPSMEIEQNPIADRSDQVDASDTSASEADGGSLSEDLHEERKPMRRDDHSEVSGDPKATSAGSLVEVINTPPVLSQGIDTGGARDISPTSTQDITMTDQQIHQFLQTVPEALLEKFLRERHNPVRAEPTKARITAQANSQHPCPDCNKSFRRKCDLKKHKKRHDKPYGCTFLKCYKSFGSKNDWKRHETSQHTQLEVWKCNERASNGVGTICGKVFPRREDFKVHLQDTHNFRDVSALEAELHSCRIGRDCDLRYWCGFCEKIVEKSHTAMQSLTKRFDHIDDHFCGRNTAKRSISEWKHLENKVSAAGSTPSSSSMETPKSSPSHQATARIFPSNSGRLASNSTLPGKRKLDDDSECPESRRPRGQLATMWTCCDCAMQSSFRFNRACVCCAHSRCDNCPVET</sequence>
<reference evidence="11 12" key="1">
    <citation type="submission" date="2018-10" db="EMBL/GenBank/DDBJ databases">
        <title>Genome sequence of Verticillium nonalfalfae VnAa140.</title>
        <authorList>
            <person name="Stajich J.E."/>
            <person name="Kasson M.T."/>
        </authorList>
    </citation>
    <scope>NUCLEOTIDE SEQUENCE [LARGE SCALE GENOMIC DNA]</scope>
    <source>
        <strain evidence="11 12">VnAa140</strain>
    </source>
</reference>
<keyword evidence="7" id="KW-0539">Nucleus</keyword>
<dbReference type="SUPFAM" id="SSF57667">
    <property type="entry name" value="beta-beta-alpha zinc fingers"/>
    <property type="match status" value="1"/>
</dbReference>
<feature type="region of interest" description="Disordered" evidence="9">
    <location>
        <begin position="788"/>
        <end position="845"/>
    </location>
</feature>
<evidence type="ECO:0000256" key="1">
    <source>
        <dbReference type="ARBA" id="ARBA00004123"/>
    </source>
</evidence>
<keyword evidence="3 8" id="KW-0863">Zinc-finger</keyword>
<dbReference type="InterPro" id="IPR036236">
    <property type="entry name" value="Znf_C2H2_sf"/>
</dbReference>
<evidence type="ECO:0000256" key="2">
    <source>
        <dbReference type="ARBA" id="ARBA00022723"/>
    </source>
</evidence>
<evidence type="ECO:0000256" key="8">
    <source>
        <dbReference type="PROSITE-ProRule" id="PRU00042"/>
    </source>
</evidence>
<gene>
    <name evidence="11" type="ORF">D7B24_009577</name>
</gene>
<feature type="region of interest" description="Disordered" evidence="9">
    <location>
        <begin position="493"/>
        <end position="572"/>
    </location>
</feature>
<accession>A0A3M9Y2A4</accession>
<comment type="caution">
    <text evidence="11">The sequence shown here is derived from an EMBL/GenBank/DDBJ whole genome shotgun (WGS) entry which is preliminary data.</text>
</comment>
<evidence type="ECO:0000256" key="3">
    <source>
        <dbReference type="ARBA" id="ARBA00022771"/>
    </source>
</evidence>
<keyword evidence="5" id="KW-0805">Transcription regulation</keyword>
<dbReference type="EMBL" id="RBVV01000098">
    <property type="protein sequence ID" value="RNJ54623.1"/>
    <property type="molecule type" value="Genomic_DNA"/>
</dbReference>
<evidence type="ECO:0000313" key="11">
    <source>
        <dbReference type="EMBL" id="RNJ54623.1"/>
    </source>
</evidence>
<comment type="subcellular location">
    <subcellularLocation>
        <location evidence="1">Nucleus</location>
    </subcellularLocation>
</comment>
<evidence type="ECO:0000256" key="6">
    <source>
        <dbReference type="ARBA" id="ARBA00023163"/>
    </source>
</evidence>
<evidence type="ECO:0000256" key="4">
    <source>
        <dbReference type="ARBA" id="ARBA00022833"/>
    </source>
</evidence>
<dbReference type="Proteomes" id="UP000267145">
    <property type="component" value="Unassembled WGS sequence"/>
</dbReference>
<dbReference type="RefSeq" id="XP_028492781.1">
    <property type="nucleotide sequence ID" value="XM_028643647.1"/>
</dbReference>
<dbReference type="GO" id="GO:0005634">
    <property type="term" value="C:nucleus"/>
    <property type="evidence" value="ECO:0007669"/>
    <property type="project" value="UniProtKB-SubCell"/>
</dbReference>
<feature type="region of interest" description="Disordered" evidence="9">
    <location>
        <begin position="451"/>
        <end position="471"/>
    </location>
</feature>
<dbReference type="PANTHER" id="PTHR46179">
    <property type="entry name" value="ZINC FINGER PROTEIN"/>
    <property type="match status" value="1"/>
</dbReference>
<feature type="compositionally biased region" description="Low complexity" evidence="9">
    <location>
        <begin position="788"/>
        <end position="807"/>
    </location>
</feature>
<feature type="region of interest" description="Disordered" evidence="9">
    <location>
        <begin position="394"/>
        <end position="423"/>
    </location>
</feature>
<feature type="compositionally biased region" description="Polar residues" evidence="9">
    <location>
        <begin position="816"/>
        <end position="828"/>
    </location>
</feature>
<name>A0A3M9Y2A4_9PEZI</name>
<dbReference type="InterPro" id="IPR013087">
    <property type="entry name" value="Znf_C2H2_type"/>
</dbReference>
<dbReference type="GeneID" id="39613266"/>
<dbReference type="PANTHER" id="PTHR46179:SF13">
    <property type="entry name" value="C2H2-TYPE DOMAIN-CONTAINING PROTEIN"/>
    <property type="match status" value="1"/>
</dbReference>
<evidence type="ECO:0000256" key="7">
    <source>
        <dbReference type="ARBA" id="ARBA00023242"/>
    </source>
</evidence>
<feature type="domain" description="C2H2-type" evidence="10">
    <location>
        <begin position="623"/>
        <end position="645"/>
    </location>
</feature>
<keyword evidence="12" id="KW-1185">Reference proteome</keyword>
<feature type="region of interest" description="Disordered" evidence="9">
    <location>
        <begin position="1"/>
        <end position="22"/>
    </location>
</feature>
<dbReference type="AlphaFoldDB" id="A0A3M9Y2A4"/>
<keyword evidence="2" id="KW-0479">Metal-binding</keyword>
<evidence type="ECO:0000256" key="9">
    <source>
        <dbReference type="SAM" id="MobiDB-lite"/>
    </source>
</evidence>
<dbReference type="Pfam" id="PF00096">
    <property type="entry name" value="zf-C2H2"/>
    <property type="match status" value="2"/>
</dbReference>
<feature type="compositionally biased region" description="Basic and acidic residues" evidence="9">
    <location>
        <begin position="517"/>
        <end position="536"/>
    </location>
</feature>
<dbReference type="GO" id="GO:0006357">
    <property type="term" value="P:regulation of transcription by RNA polymerase II"/>
    <property type="evidence" value="ECO:0007669"/>
    <property type="project" value="TreeGrafter"/>
</dbReference>
<dbReference type="Gene3D" id="3.30.160.60">
    <property type="entry name" value="Classic Zinc Finger"/>
    <property type="match status" value="2"/>
</dbReference>
<proteinExistence type="predicted"/>
<evidence type="ECO:0000256" key="5">
    <source>
        <dbReference type="ARBA" id="ARBA00023015"/>
    </source>
</evidence>
<feature type="domain" description="C2H2-type" evidence="10">
    <location>
        <begin position="232"/>
        <end position="259"/>
    </location>
</feature>
<dbReference type="InterPro" id="IPR051061">
    <property type="entry name" value="Zinc_finger_trans_reg"/>
</dbReference>
<evidence type="ECO:0000259" key="10">
    <source>
        <dbReference type="PROSITE" id="PS50157"/>
    </source>
</evidence>
<keyword evidence="4" id="KW-0862">Zinc</keyword>
<keyword evidence="6" id="KW-0804">Transcription</keyword>
<feature type="compositionally biased region" description="Polar residues" evidence="9">
    <location>
        <begin position="451"/>
        <end position="468"/>
    </location>
</feature>
<dbReference type="PROSITE" id="PS00028">
    <property type="entry name" value="ZINC_FINGER_C2H2_1"/>
    <property type="match status" value="3"/>
</dbReference>